<evidence type="ECO:0000313" key="4">
    <source>
        <dbReference type="EMBL" id="EGF99663.1"/>
    </source>
</evidence>
<evidence type="ECO:0000259" key="3">
    <source>
        <dbReference type="SMART" id="SM00672"/>
    </source>
</evidence>
<dbReference type="STRING" id="747676.F4S6U3"/>
<feature type="compositionally biased region" description="Low complexity" evidence="1">
    <location>
        <begin position="7"/>
        <end position="37"/>
    </location>
</feature>
<feature type="region of interest" description="Disordered" evidence="1">
    <location>
        <begin position="493"/>
        <end position="517"/>
    </location>
</feature>
<keyword evidence="5" id="KW-1185">Reference proteome</keyword>
<evidence type="ECO:0000313" key="5">
    <source>
        <dbReference type="Proteomes" id="UP000001072"/>
    </source>
</evidence>
<feature type="transmembrane region" description="Helical" evidence="2">
    <location>
        <begin position="65"/>
        <end position="83"/>
    </location>
</feature>
<feature type="compositionally biased region" description="Polar residues" evidence="1">
    <location>
        <begin position="493"/>
        <end position="502"/>
    </location>
</feature>
<dbReference type="OrthoDB" id="202415at2759"/>
<gene>
    <name evidence="4" type="ORF">MELLADRAFT_50640</name>
</gene>
<dbReference type="PANTHER" id="PTHR12203:SF118">
    <property type="entry name" value="BETA-1,2-XYLOSYLTRANSFERASE 1"/>
    <property type="match status" value="1"/>
</dbReference>
<proteinExistence type="predicted"/>
<dbReference type="Proteomes" id="UP000001072">
    <property type="component" value="Unassembled WGS sequence"/>
</dbReference>
<dbReference type="PANTHER" id="PTHR12203">
    <property type="entry name" value="KDEL LYS-ASP-GLU-LEU CONTAINING - RELATED"/>
    <property type="match status" value="1"/>
</dbReference>
<feature type="compositionally biased region" description="Basic and acidic residues" evidence="1">
    <location>
        <begin position="503"/>
        <end position="512"/>
    </location>
</feature>
<reference evidence="5" key="1">
    <citation type="journal article" date="2011" name="Proc. Natl. Acad. Sci. U.S.A.">
        <title>Obligate biotrophy features unraveled by the genomic analysis of rust fungi.</title>
        <authorList>
            <person name="Duplessis S."/>
            <person name="Cuomo C.A."/>
            <person name="Lin Y.-C."/>
            <person name="Aerts A."/>
            <person name="Tisserant E."/>
            <person name="Veneault-Fourrey C."/>
            <person name="Joly D.L."/>
            <person name="Hacquard S."/>
            <person name="Amselem J."/>
            <person name="Cantarel B.L."/>
            <person name="Chiu R."/>
            <person name="Coutinho P.M."/>
            <person name="Feau N."/>
            <person name="Field M."/>
            <person name="Frey P."/>
            <person name="Gelhaye E."/>
            <person name="Goldberg J."/>
            <person name="Grabherr M.G."/>
            <person name="Kodira C.D."/>
            <person name="Kohler A."/>
            <person name="Kuees U."/>
            <person name="Lindquist E.A."/>
            <person name="Lucas S.M."/>
            <person name="Mago R."/>
            <person name="Mauceli E."/>
            <person name="Morin E."/>
            <person name="Murat C."/>
            <person name="Pangilinan J.L."/>
            <person name="Park R."/>
            <person name="Pearson M."/>
            <person name="Quesneville H."/>
            <person name="Rouhier N."/>
            <person name="Sakthikumar S."/>
            <person name="Salamov A.A."/>
            <person name="Schmutz J."/>
            <person name="Selles B."/>
            <person name="Shapiro H."/>
            <person name="Tanguay P."/>
            <person name="Tuskan G.A."/>
            <person name="Henrissat B."/>
            <person name="Van de Peer Y."/>
            <person name="Rouze P."/>
            <person name="Ellis J.G."/>
            <person name="Dodds P.N."/>
            <person name="Schein J.E."/>
            <person name="Zhong S."/>
            <person name="Hamelin R.C."/>
            <person name="Grigoriev I.V."/>
            <person name="Szabo L.J."/>
            <person name="Martin F."/>
        </authorList>
    </citation>
    <scope>NUCLEOTIDE SEQUENCE [LARGE SCALE GENOMIC DNA]</scope>
    <source>
        <strain evidence="5">98AG31 / pathotype 3-4-7</strain>
    </source>
</reference>
<dbReference type="VEuPathDB" id="FungiDB:MELLADRAFT_50640"/>
<keyword evidence="2" id="KW-1133">Transmembrane helix</keyword>
<dbReference type="KEGG" id="mlr:MELLADRAFT_50640"/>
<feature type="region of interest" description="Disordered" evidence="1">
    <location>
        <begin position="1"/>
        <end position="54"/>
    </location>
</feature>
<dbReference type="eggNOG" id="KOG2458">
    <property type="taxonomic scope" value="Eukaryota"/>
</dbReference>
<evidence type="ECO:0000256" key="1">
    <source>
        <dbReference type="SAM" id="MobiDB-lite"/>
    </source>
</evidence>
<keyword evidence="4" id="KW-0808">Transferase</keyword>
<dbReference type="EMBL" id="GL883156">
    <property type="protein sequence ID" value="EGF99663.1"/>
    <property type="molecule type" value="Genomic_DNA"/>
</dbReference>
<dbReference type="RefSeq" id="XP_007417055.1">
    <property type="nucleotide sequence ID" value="XM_007416993.1"/>
</dbReference>
<dbReference type="InParanoid" id="F4S6U3"/>
<protein>
    <submittedName>
        <fullName evidence="4">Family 90 glycosyltransferase</fullName>
    </submittedName>
</protein>
<dbReference type="HOGENOM" id="CLU_005027_4_0_1"/>
<dbReference type="InterPro" id="IPR006598">
    <property type="entry name" value="CAP10"/>
</dbReference>
<keyword evidence="2" id="KW-0812">Transmembrane</keyword>
<dbReference type="AlphaFoldDB" id="F4S6U3"/>
<feature type="domain" description="Glycosyl transferase CAP10" evidence="3">
    <location>
        <begin position="377"/>
        <end position="720"/>
    </location>
</feature>
<dbReference type="InterPro" id="IPR051091">
    <property type="entry name" value="O-Glucosyltr/Glycosyltrsf_90"/>
</dbReference>
<keyword evidence="2" id="KW-0472">Membrane</keyword>
<feature type="compositionally biased region" description="Polar residues" evidence="1">
    <location>
        <begin position="38"/>
        <end position="54"/>
    </location>
</feature>
<sequence length="737" mass="82275">MNISKESNSLPSSSSTSSLSSTSSSTTPMNIITSTSTNLNHHPNRSSNYQSPSSRQITTKALRHLIIIICPLLLLTSLFIIAIHHDIIPSLPSIPPLSSSDLRLPATTARRYSSQFLSWLDTVPSSINLLLPLPNFLHSSSKSVDQQPQSPHPILALLLSARLSWKAILQSQPTTLEAARASYIRRYHPLQPPPGFDEWYHFARNRNFTLIDRFDSLMSDLEPFRAVPPSELRRRTQELANLPGVSLIQINAKGEVEIKSQTGRLTPGKAMKDMLSKIISEGHWSFPQLDFAINEKSQARVLPKVTRPEKPSLTDFKPEWGNEGNVWDAYRRACPPDSAARRLVETVRSTESQTGAVAAGGGSVVTTPIPPRRELTFLEDLESGDSFCDRPSTHHLHSAFFTDLRSIEHLYPLFSAAKPAGFADILIPSHYHYNPTSEFVYEDSPGQSQSPTDIEWSQKASKLYWHGKLTRGANTPPGHMSSFQKQRLVKLVSNDTSSPSSQEAHHKGEADPSQRGNLNRILVTLNTSSSGLESVSIPATVVDPLLLDIAIACDPHAGECTNLNSQGYHTEDPRPLSESWRSKLALDLDQVGLSPRFGALMNSKSAVVKMSVQQEFWRDWVQSWLHFIPLSSSFSELHNLLTFFLGLPSSIRSLALPIHQTRDRQASGDTNPVEGFVADEELRKIGQAGQDWKRRHMRKEDMEVYMFRLMIEWARIVSNEEIQKKTNSNETVSSNLP</sequence>
<dbReference type="SMART" id="SM00672">
    <property type="entry name" value="CAP10"/>
    <property type="match status" value="1"/>
</dbReference>
<organism evidence="5">
    <name type="scientific">Melampsora larici-populina (strain 98AG31 / pathotype 3-4-7)</name>
    <name type="common">Poplar leaf rust fungus</name>
    <dbReference type="NCBI Taxonomy" id="747676"/>
    <lineage>
        <taxon>Eukaryota</taxon>
        <taxon>Fungi</taxon>
        <taxon>Dikarya</taxon>
        <taxon>Basidiomycota</taxon>
        <taxon>Pucciniomycotina</taxon>
        <taxon>Pucciniomycetes</taxon>
        <taxon>Pucciniales</taxon>
        <taxon>Melampsoraceae</taxon>
        <taxon>Melampsora</taxon>
    </lineage>
</organism>
<dbReference type="GeneID" id="18928723"/>
<evidence type="ECO:0000256" key="2">
    <source>
        <dbReference type="SAM" id="Phobius"/>
    </source>
</evidence>
<name>F4S6U3_MELLP</name>
<accession>F4S6U3</accession>
<dbReference type="GO" id="GO:0016740">
    <property type="term" value="F:transferase activity"/>
    <property type="evidence" value="ECO:0007669"/>
    <property type="project" value="UniProtKB-KW"/>
</dbReference>